<dbReference type="InterPro" id="IPR005184">
    <property type="entry name" value="DUF306_Meta_HslJ"/>
</dbReference>
<comment type="caution">
    <text evidence="3">The sequence shown here is derived from an EMBL/GenBank/DDBJ whole genome shotgun (WGS) entry which is preliminary data.</text>
</comment>
<dbReference type="InterPro" id="IPR038670">
    <property type="entry name" value="HslJ-like_sf"/>
</dbReference>
<feature type="signal peptide" evidence="1">
    <location>
        <begin position="1"/>
        <end position="27"/>
    </location>
</feature>
<keyword evidence="1" id="KW-0732">Signal</keyword>
<evidence type="ECO:0000313" key="3">
    <source>
        <dbReference type="EMBL" id="GAA3112131.1"/>
    </source>
</evidence>
<keyword evidence="4" id="KW-1185">Reference proteome</keyword>
<dbReference type="Proteomes" id="UP001501637">
    <property type="component" value="Unassembled WGS sequence"/>
</dbReference>
<dbReference type="PANTHER" id="PTHR35535">
    <property type="entry name" value="HEAT SHOCK PROTEIN HSLJ"/>
    <property type="match status" value="1"/>
</dbReference>
<dbReference type="PANTHER" id="PTHR35535:SF2">
    <property type="entry name" value="DUF306 DOMAIN-CONTAINING PROTEIN"/>
    <property type="match status" value="1"/>
</dbReference>
<accession>A0ABP6MGC7</accession>
<feature type="chain" id="PRO_5046222931" evidence="1">
    <location>
        <begin position="28"/>
        <end position="272"/>
    </location>
</feature>
<feature type="domain" description="DUF306" evidence="2">
    <location>
        <begin position="155"/>
        <end position="263"/>
    </location>
</feature>
<name>A0ABP6MGC7_9ACTN</name>
<sequence>MSRHSGMQKQRLTPTVMALAAAGVLTACGTETGSGSGSVGSEPRLTGVHWSVESVTVNGKKQQAPADAYVKIGDKGKAEGNYGCNGFSADVSMDGDSVDFANAISTKRACDKLDFEDVFKGAIGKGELKAAVDGDKLTLTTDKGDRVALTSEPDAPLTGTKWNVNAIGDGKAMASLPKEVAGKAHLTFDKDGTVRGKLGCNNVSAKADVQDGTITLGAPRSTRMMCQGAEAETEKKLLKLFDGKVSYRLSHGGLSLTAADGTVVSANADQKK</sequence>
<evidence type="ECO:0000259" key="2">
    <source>
        <dbReference type="Pfam" id="PF03724"/>
    </source>
</evidence>
<evidence type="ECO:0000256" key="1">
    <source>
        <dbReference type="SAM" id="SignalP"/>
    </source>
</evidence>
<dbReference type="Gene3D" id="2.40.128.270">
    <property type="match status" value="2"/>
</dbReference>
<evidence type="ECO:0000313" key="4">
    <source>
        <dbReference type="Proteomes" id="UP001501637"/>
    </source>
</evidence>
<dbReference type="PROSITE" id="PS51257">
    <property type="entry name" value="PROKAR_LIPOPROTEIN"/>
    <property type="match status" value="1"/>
</dbReference>
<dbReference type="EMBL" id="BAAAUG010000066">
    <property type="protein sequence ID" value="GAA3112131.1"/>
    <property type="molecule type" value="Genomic_DNA"/>
</dbReference>
<feature type="domain" description="DUF306" evidence="2">
    <location>
        <begin position="44"/>
        <end position="148"/>
    </location>
</feature>
<organism evidence="3 4">
    <name type="scientific">Streptomyces rectiviolaceus</name>
    <dbReference type="NCBI Taxonomy" id="332591"/>
    <lineage>
        <taxon>Bacteria</taxon>
        <taxon>Bacillati</taxon>
        <taxon>Actinomycetota</taxon>
        <taxon>Actinomycetes</taxon>
        <taxon>Kitasatosporales</taxon>
        <taxon>Streptomycetaceae</taxon>
        <taxon>Streptomyces</taxon>
    </lineage>
</organism>
<gene>
    <name evidence="3" type="ORF">GCM10010449_38060</name>
</gene>
<reference evidence="4" key="1">
    <citation type="journal article" date="2019" name="Int. J. Syst. Evol. Microbiol.">
        <title>The Global Catalogue of Microorganisms (GCM) 10K type strain sequencing project: providing services to taxonomists for standard genome sequencing and annotation.</title>
        <authorList>
            <consortium name="The Broad Institute Genomics Platform"/>
            <consortium name="The Broad Institute Genome Sequencing Center for Infectious Disease"/>
            <person name="Wu L."/>
            <person name="Ma J."/>
        </authorList>
    </citation>
    <scope>NUCLEOTIDE SEQUENCE [LARGE SCALE GENOMIC DNA]</scope>
    <source>
        <strain evidence="4">JCM 9092</strain>
    </source>
</reference>
<proteinExistence type="predicted"/>
<dbReference type="Pfam" id="PF03724">
    <property type="entry name" value="META"/>
    <property type="match status" value="2"/>
</dbReference>
<protein>
    <submittedName>
        <fullName evidence="3">META domain-containing protein</fullName>
    </submittedName>
</protein>
<dbReference type="InterPro" id="IPR053147">
    <property type="entry name" value="Hsp_HslJ-like"/>
</dbReference>